<dbReference type="EMBL" id="JABSTR010000005">
    <property type="protein sequence ID" value="KAH9370322.1"/>
    <property type="molecule type" value="Genomic_DNA"/>
</dbReference>
<evidence type="ECO:0000256" key="2">
    <source>
        <dbReference type="SAM" id="MobiDB-lite"/>
    </source>
</evidence>
<dbReference type="Proteomes" id="UP000821853">
    <property type="component" value="Chromosome 3"/>
</dbReference>
<dbReference type="SUPFAM" id="SSF51445">
    <property type="entry name" value="(Trans)glycosidases"/>
    <property type="match status" value="1"/>
</dbReference>
<dbReference type="InterPro" id="IPR050314">
    <property type="entry name" value="Glycosyl_Hydrlase_18"/>
</dbReference>
<dbReference type="InterPro" id="IPR001223">
    <property type="entry name" value="Glyco_hydro18_cat"/>
</dbReference>
<reference evidence="4 5" key="1">
    <citation type="journal article" date="2020" name="Cell">
        <title>Large-Scale Comparative Analyses of Tick Genomes Elucidate Their Genetic Diversity and Vector Capacities.</title>
        <authorList>
            <consortium name="Tick Genome and Microbiome Consortium (TIGMIC)"/>
            <person name="Jia N."/>
            <person name="Wang J."/>
            <person name="Shi W."/>
            <person name="Du L."/>
            <person name="Sun Y."/>
            <person name="Zhan W."/>
            <person name="Jiang J.F."/>
            <person name="Wang Q."/>
            <person name="Zhang B."/>
            <person name="Ji P."/>
            <person name="Bell-Sakyi L."/>
            <person name="Cui X.M."/>
            <person name="Yuan T.T."/>
            <person name="Jiang B.G."/>
            <person name="Yang W.F."/>
            <person name="Lam T.T."/>
            <person name="Chang Q.C."/>
            <person name="Ding S.J."/>
            <person name="Wang X.J."/>
            <person name="Zhu J.G."/>
            <person name="Ruan X.D."/>
            <person name="Zhao L."/>
            <person name="Wei J.T."/>
            <person name="Ye R.Z."/>
            <person name="Que T.C."/>
            <person name="Du C.H."/>
            <person name="Zhou Y.H."/>
            <person name="Cheng J.X."/>
            <person name="Dai P.F."/>
            <person name="Guo W.B."/>
            <person name="Han X.H."/>
            <person name="Huang E.J."/>
            <person name="Li L.F."/>
            <person name="Wei W."/>
            <person name="Gao Y.C."/>
            <person name="Liu J.Z."/>
            <person name="Shao H.Z."/>
            <person name="Wang X."/>
            <person name="Wang C.C."/>
            <person name="Yang T.C."/>
            <person name="Huo Q.B."/>
            <person name="Li W."/>
            <person name="Chen H.Y."/>
            <person name="Chen S.E."/>
            <person name="Zhou L.G."/>
            <person name="Ni X.B."/>
            <person name="Tian J.H."/>
            <person name="Sheng Y."/>
            <person name="Liu T."/>
            <person name="Pan Y.S."/>
            <person name="Xia L.Y."/>
            <person name="Li J."/>
            <person name="Zhao F."/>
            <person name="Cao W.C."/>
        </authorList>
    </citation>
    <scope>NUCLEOTIDE SEQUENCE [LARGE SCALE GENOMIC DNA]</scope>
    <source>
        <strain evidence="4">HaeL-2018</strain>
    </source>
</reference>
<dbReference type="FunFam" id="3.10.50.10:FF:000001">
    <property type="entry name" value="Chitinase 3-like 1"/>
    <property type="match status" value="1"/>
</dbReference>
<dbReference type="GO" id="GO:0004568">
    <property type="term" value="F:chitinase activity"/>
    <property type="evidence" value="ECO:0007669"/>
    <property type="project" value="TreeGrafter"/>
</dbReference>
<dbReference type="PANTHER" id="PTHR11177">
    <property type="entry name" value="CHITINASE"/>
    <property type="match status" value="1"/>
</dbReference>
<dbReference type="GO" id="GO:0005975">
    <property type="term" value="P:carbohydrate metabolic process"/>
    <property type="evidence" value="ECO:0007669"/>
    <property type="project" value="InterPro"/>
</dbReference>
<feature type="region of interest" description="Disordered" evidence="2">
    <location>
        <begin position="1"/>
        <end position="51"/>
    </location>
</feature>
<gene>
    <name evidence="4" type="ORF">HPB48_007341</name>
</gene>
<dbReference type="GO" id="GO:0005576">
    <property type="term" value="C:extracellular region"/>
    <property type="evidence" value="ECO:0007669"/>
    <property type="project" value="TreeGrafter"/>
</dbReference>
<dbReference type="OrthoDB" id="73875at2759"/>
<evidence type="ECO:0000313" key="4">
    <source>
        <dbReference type="EMBL" id="KAH9370322.1"/>
    </source>
</evidence>
<feature type="compositionally biased region" description="Low complexity" evidence="2">
    <location>
        <begin position="23"/>
        <end position="51"/>
    </location>
</feature>
<name>A0A9J6G499_HAELO</name>
<feature type="domain" description="GH18" evidence="3">
    <location>
        <begin position="57"/>
        <end position="425"/>
    </location>
</feature>
<dbReference type="Gene3D" id="3.10.50.10">
    <property type="match status" value="1"/>
</dbReference>
<evidence type="ECO:0000313" key="5">
    <source>
        <dbReference type="Proteomes" id="UP000821853"/>
    </source>
</evidence>
<keyword evidence="1" id="KW-1015">Disulfide bond</keyword>
<proteinExistence type="predicted"/>
<dbReference type="VEuPathDB" id="VectorBase:HLOH_046033"/>
<dbReference type="InterPro" id="IPR011583">
    <property type="entry name" value="Chitinase_II/V-like_cat"/>
</dbReference>
<protein>
    <recommendedName>
        <fullName evidence="3">GH18 domain-containing protein</fullName>
    </recommendedName>
</protein>
<evidence type="ECO:0000259" key="3">
    <source>
        <dbReference type="PROSITE" id="PS51910"/>
    </source>
</evidence>
<dbReference type="GO" id="GO:0008061">
    <property type="term" value="F:chitin binding"/>
    <property type="evidence" value="ECO:0007669"/>
    <property type="project" value="InterPro"/>
</dbReference>
<accession>A0A9J6G499</accession>
<dbReference type="InterPro" id="IPR017853">
    <property type="entry name" value="GH"/>
</dbReference>
<evidence type="ECO:0000256" key="1">
    <source>
        <dbReference type="ARBA" id="ARBA00023157"/>
    </source>
</evidence>
<dbReference type="Pfam" id="PF00704">
    <property type="entry name" value="Glyco_hydro_18"/>
    <property type="match status" value="1"/>
</dbReference>
<organism evidence="4 5">
    <name type="scientific">Haemaphysalis longicornis</name>
    <name type="common">Bush tick</name>
    <dbReference type="NCBI Taxonomy" id="44386"/>
    <lineage>
        <taxon>Eukaryota</taxon>
        <taxon>Metazoa</taxon>
        <taxon>Ecdysozoa</taxon>
        <taxon>Arthropoda</taxon>
        <taxon>Chelicerata</taxon>
        <taxon>Arachnida</taxon>
        <taxon>Acari</taxon>
        <taxon>Parasitiformes</taxon>
        <taxon>Ixodida</taxon>
        <taxon>Ixodoidea</taxon>
        <taxon>Ixodidae</taxon>
        <taxon>Haemaphysalinae</taxon>
        <taxon>Haemaphysalis</taxon>
    </lineage>
</organism>
<dbReference type="SUPFAM" id="SSF54556">
    <property type="entry name" value="Chitinase insertion domain"/>
    <property type="match status" value="1"/>
</dbReference>
<comment type="caution">
    <text evidence="4">The sequence shown here is derived from an EMBL/GenBank/DDBJ whole genome shotgun (WGS) entry which is preliminary data.</text>
</comment>
<dbReference type="InterPro" id="IPR029070">
    <property type="entry name" value="Chitinase_insertion_sf"/>
</dbReference>
<dbReference type="PROSITE" id="PS51910">
    <property type="entry name" value="GH18_2"/>
    <property type="match status" value="1"/>
</dbReference>
<sequence>MAHENRHFINHSHKKFLPGDTVTPSSTTRGSTSSSSPNATSATTSTTTRSGATTERAPVVCYYYGWANTRPNPANYGVEDIPGDLCTHVNFAYAGVEPGTWELKSEVPEYERNRELFKNFTAIKTRYTQLKTLLSVGGWQHENGVFSALARNEQNRARFVESVMQWMKDYNLDGVDMAWPFPGVDYRGGSPRDKENYVALIRELANAFEGKGLLLTVKVPISEEQLNAGYNISEISRYVDWINAQAYDLRGVWNGVTDVHTPLYSRSIDVGDQKTLNVKDGLALLVRSGAPKSKVVMGIAFFGRGFTLLDPESHGLHALINRDVPPRAGPFVRSNEVFAYYEICLNLKGRWTREFDDEGKCPYAYYNDQWIGYEDPVSIRQKVEFLRQEGYRGVYVFNNDLDDFRGFCGETNALLKTIKESLYGEKNEVSA</sequence>
<dbReference type="PANTHER" id="PTHR11177:SF144">
    <property type="entry name" value="CHITINASE 5"/>
    <property type="match status" value="1"/>
</dbReference>
<dbReference type="SMART" id="SM00636">
    <property type="entry name" value="Glyco_18"/>
    <property type="match status" value="1"/>
</dbReference>
<dbReference type="Gene3D" id="3.20.20.80">
    <property type="entry name" value="Glycosidases"/>
    <property type="match status" value="1"/>
</dbReference>
<dbReference type="GO" id="GO:0006032">
    <property type="term" value="P:chitin catabolic process"/>
    <property type="evidence" value="ECO:0007669"/>
    <property type="project" value="TreeGrafter"/>
</dbReference>
<keyword evidence="5" id="KW-1185">Reference proteome</keyword>
<dbReference type="AlphaFoldDB" id="A0A9J6G499"/>
<dbReference type="OMA" id="INGAWAP"/>